<dbReference type="GO" id="GO:0003700">
    <property type="term" value="F:DNA-binding transcription factor activity"/>
    <property type="evidence" value="ECO:0007669"/>
    <property type="project" value="InterPro"/>
</dbReference>
<dbReference type="Gene3D" id="1.10.10.10">
    <property type="entry name" value="Winged helix-like DNA-binding domain superfamily/Winged helix DNA-binding domain"/>
    <property type="match status" value="1"/>
</dbReference>
<feature type="domain" description="HTH arsR-type" evidence="4">
    <location>
        <begin position="11"/>
        <end position="105"/>
    </location>
</feature>
<dbReference type="InterPro" id="IPR051081">
    <property type="entry name" value="HTH_MetalResp_TranReg"/>
</dbReference>
<gene>
    <name evidence="5" type="ORF">EDC26_10267</name>
</gene>
<dbReference type="PANTHER" id="PTHR33154:SF28">
    <property type="entry name" value="HTH-TYPE TRANSCRIPTIONAL REGULATOR YGAV-RELATED"/>
    <property type="match status" value="1"/>
</dbReference>
<dbReference type="InterPro" id="IPR001845">
    <property type="entry name" value="HTH_ArsR_DNA-bd_dom"/>
</dbReference>
<dbReference type="AlphaFoldDB" id="A0A4R3M961"/>
<dbReference type="PANTHER" id="PTHR33154">
    <property type="entry name" value="TRANSCRIPTIONAL REGULATOR, ARSR FAMILY"/>
    <property type="match status" value="1"/>
</dbReference>
<protein>
    <submittedName>
        <fullName evidence="5">ArsR family transcriptional regulator</fullName>
    </submittedName>
</protein>
<dbReference type="InterPro" id="IPR011991">
    <property type="entry name" value="ArsR-like_HTH"/>
</dbReference>
<sequence>MMRHAVMDMDVMRNSADAACRLMKVLSNPDRLLLLCQMTQGEKCVSELESLVGIEQPTLSQQLGVLRAEGLVATRREGKNIYYRISSTPTRAIMEVLYAQFCNRQKER</sequence>
<evidence type="ECO:0000256" key="2">
    <source>
        <dbReference type="ARBA" id="ARBA00023125"/>
    </source>
</evidence>
<dbReference type="RefSeq" id="WP_425012202.1">
    <property type="nucleotide sequence ID" value="NZ_SMAJ01000002.1"/>
</dbReference>
<dbReference type="InterPro" id="IPR036388">
    <property type="entry name" value="WH-like_DNA-bd_sf"/>
</dbReference>
<dbReference type="Proteomes" id="UP000295525">
    <property type="component" value="Unassembled WGS sequence"/>
</dbReference>
<keyword evidence="6" id="KW-1185">Reference proteome</keyword>
<dbReference type="Pfam" id="PF01022">
    <property type="entry name" value="HTH_5"/>
    <property type="match status" value="1"/>
</dbReference>
<keyword evidence="2" id="KW-0238">DNA-binding</keyword>
<dbReference type="NCBIfam" id="NF033788">
    <property type="entry name" value="HTH_metalloreg"/>
    <property type="match status" value="1"/>
</dbReference>
<proteinExistence type="predicted"/>
<dbReference type="CDD" id="cd00090">
    <property type="entry name" value="HTH_ARSR"/>
    <property type="match status" value="1"/>
</dbReference>
<evidence type="ECO:0000313" key="6">
    <source>
        <dbReference type="Proteomes" id="UP000295525"/>
    </source>
</evidence>
<dbReference type="SMART" id="SM00418">
    <property type="entry name" value="HTH_ARSR"/>
    <property type="match status" value="1"/>
</dbReference>
<organism evidence="5 6">
    <name type="scientific">Paralcaligenes ureilyticus</name>
    <dbReference type="NCBI Taxonomy" id="627131"/>
    <lineage>
        <taxon>Bacteria</taxon>
        <taxon>Pseudomonadati</taxon>
        <taxon>Pseudomonadota</taxon>
        <taxon>Betaproteobacteria</taxon>
        <taxon>Burkholderiales</taxon>
        <taxon>Alcaligenaceae</taxon>
        <taxon>Paralcaligenes</taxon>
    </lineage>
</organism>
<keyword evidence="3" id="KW-0804">Transcription</keyword>
<dbReference type="GO" id="GO:0003677">
    <property type="term" value="F:DNA binding"/>
    <property type="evidence" value="ECO:0007669"/>
    <property type="project" value="UniProtKB-KW"/>
</dbReference>
<evidence type="ECO:0000313" key="5">
    <source>
        <dbReference type="EMBL" id="TCT10111.1"/>
    </source>
</evidence>
<comment type="caution">
    <text evidence="5">The sequence shown here is derived from an EMBL/GenBank/DDBJ whole genome shotgun (WGS) entry which is preliminary data.</text>
</comment>
<evidence type="ECO:0000259" key="4">
    <source>
        <dbReference type="PROSITE" id="PS50987"/>
    </source>
</evidence>
<dbReference type="InterPro" id="IPR036390">
    <property type="entry name" value="WH_DNA-bd_sf"/>
</dbReference>
<name>A0A4R3M961_9BURK</name>
<evidence type="ECO:0000256" key="1">
    <source>
        <dbReference type="ARBA" id="ARBA00023015"/>
    </source>
</evidence>
<dbReference type="PROSITE" id="PS50987">
    <property type="entry name" value="HTH_ARSR_2"/>
    <property type="match status" value="1"/>
</dbReference>
<dbReference type="EMBL" id="SMAJ01000002">
    <property type="protein sequence ID" value="TCT10111.1"/>
    <property type="molecule type" value="Genomic_DNA"/>
</dbReference>
<dbReference type="SUPFAM" id="SSF46785">
    <property type="entry name" value="Winged helix' DNA-binding domain"/>
    <property type="match status" value="1"/>
</dbReference>
<evidence type="ECO:0000256" key="3">
    <source>
        <dbReference type="ARBA" id="ARBA00023163"/>
    </source>
</evidence>
<keyword evidence="1" id="KW-0805">Transcription regulation</keyword>
<dbReference type="PRINTS" id="PR00778">
    <property type="entry name" value="HTHARSR"/>
</dbReference>
<reference evidence="5 6" key="1">
    <citation type="submission" date="2019-03" db="EMBL/GenBank/DDBJ databases">
        <title>Genomic Encyclopedia of Type Strains, Phase IV (KMG-IV): sequencing the most valuable type-strain genomes for metagenomic binning, comparative biology and taxonomic classification.</title>
        <authorList>
            <person name="Goeker M."/>
        </authorList>
    </citation>
    <scope>NUCLEOTIDE SEQUENCE [LARGE SCALE GENOMIC DNA]</scope>
    <source>
        <strain evidence="5 6">DSM 24591</strain>
    </source>
</reference>
<accession>A0A4R3M961</accession>